<feature type="domain" description="Smf/DprA SLOG" evidence="2">
    <location>
        <begin position="80"/>
        <end position="293"/>
    </location>
</feature>
<proteinExistence type="inferred from homology"/>
<dbReference type="PANTHER" id="PTHR43022:SF1">
    <property type="entry name" value="PROTEIN SMF"/>
    <property type="match status" value="1"/>
</dbReference>
<dbReference type="InterPro" id="IPR057666">
    <property type="entry name" value="DrpA_SLOG"/>
</dbReference>
<dbReference type="Proteomes" id="UP000230399">
    <property type="component" value="Unassembled WGS sequence"/>
</dbReference>
<evidence type="ECO:0000256" key="1">
    <source>
        <dbReference type="ARBA" id="ARBA00006525"/>
    </source>
</evidence>
<organism evidence="3 4">
    <name type="scientific">Candidatus Shapirobacteria bacterium CG03_land_8_20_14_0_80_40_19</name>
    <dbReference type="NCBI Taxonomy" id="1974880"/>
    <lineage>
        <taxon>Bacteria</taxon>
        <taxon>Candidatus Shapironibacteriota</taxon>
    </lineage>
</organism>
<evidence type="ECO:0000313" key="3">
    <source>
        <dbReference type="EMBL" id="PIV02213.1"/>
    </source>
</evidence>
<comment type="similarity">
    <text evidence="1">Belongs to the DprA/Smf family.</text>
</comment>
<name>A0A2M7BGG7_9BACT</name>
<dbReference type="SUPFAM" id="SSF47781">
    <property type="entry name" value="RuvA domain 2-like"/>
    <property type="match status" value="1"/>
</dbReference>
<dbReference type="Gene3D" id="3.40.50.450">
    <property type="match status" value="1"/>
</dbReference>
<accession>A0A2M7BGG7</accession>
<dbReference type="InterPro" id="IPR003488">
    <property type="entry name" value="DprA"/>
</dbReference>
<gene>
    <name evidence="3" type="primary">dprA</name>
    <name evidence="3" type="ORF">COS55_00075</name>
</gene>
<dbReference type="EMBL" id="PEVD01000002">
    <property type="protein sequence ID" value="PIV02213.1"/>
    <property type="molecule type" value="Genomic_DNA"/>
</dbReference>
<dbReference type="GO" id="GO:0009294">
    <property type="term" value="P:DNA-mediated transformation"/>
    <property type="evidence" value="ECO:0007669"/>
    <property type="project" value="InterPro"/>
</dbReference>
<protein>
    <submittedName>
        <fullName evidence="3">DNA-protecting protein DprA</fullName>
    </submittedName>
</protein>
<dbReference type="Pfam" id="PF02481">
    <property type="entry name" value="DNA_processg_A"/>
    <property type="match status" value="1"/>
</dbReference>
<evidence type="ECO:0000259" key="2">
    <source>
        <dbReference type="Pfam" id="PF02481"/>
    </source>
</evidence>
<reference evidence="4" key="1">
    <citation type="submission" date="2017-09" db="EMBL/GenBank/DDBJ databases">
        <title>Depth-based differentiation of microbial function through sediment-hosted aquifers and enrichment of novel symbionts in the deep terrestrial subsurface.</title>
        <authorList>
            <person name="Probst A.J."/>
            <person name="Ladd B."/>
            <person name="Jarett J.K."/>
            <person name="Geller-Mcgrath D.E."/>
            <person name="Sieber C.M.K."/>
            <person name="Emerson J.B."/>
            <person name="Anantharaman K."/>
            <person name="Thomas B.C."/>
            <person name="Malmstrom R."/>
            <person name="Stieglmeier M."/>
            <person name="Klingl A."/>
            <person name="Woyke T."/>
            <person name="Ryan C.M."/>
            <person name="Banfield J.F."/>
        </authorList>
    </citation>
    <scope>NUCLEOTIDE SEQUENCE [LARGE SCALE GENOMIC DNA]</scope>
</reference>
<dbReference type="InterPro" id="IPR010994">
    <property type="entry name" value="RuvA_2-like"/>
</dbReference>
<evidence type="ECO:0000313" key="4">
    <source>
        <dbReference type="Proteomes" id="UP000230399"/>
    </source>
</evidence>
<dbReference type="SUPFAM" id="SSF102405">
    <property type="entry name" value="MCP/YpsA-like"/>
    <property type="match status" value="1"/>
</dbReference>
<dbReference type="AlphaFoldDB" id="A0A2M7BGG7"/>
<dbReference type="NCBIfam" id="TIGR00732">
    <property type="entry name" value="dprA"/>
    <property type="match status" value="1"/>
</dbReference>
<dbReference type="PANTHER" id="PTHR43022">
    <property type="entry name" value="PROTEIN SMF"/>
    <property type="match status" value="1"/>
</dbReference>
<comment type="caution">
    <text evidence="3">The sequence shown here is derived from an EMBL/GenBank/DDBJ whole genome shotgun (WGS) entry which is preliminary data.</text>
</comment>
<sequence>MDLEEKKYWIAFSVFEGIGPVRFKLLKDYFGSAKNVFEASEKNLKETGLSEKIINNFLDFRQSFDFSSYLLRLDRLGINVLAYDEENYPKLLKNIEDKPIVIYAKTKKKNDFSIFDRKTIAVVGTRRITAYGKQVTAMLAKGLVEKGWVIVSGLARGVDRVAHETTIYNKGLTVAVLGCGLEMVYPSEHRQLAEKIIESGGMLISEFPPGTPMAAKNFPLRNRIISGMSLGVVVTEAAEKSGSLITASCAAQQGREVFAVPGPINSPLSQGTAQLIKKGAKLVSNINDIIEELQT</sequence>